<dbReference type="Gene3D" id="3.40.50.300">
    <property type="entry name" value="P-loop containing nucleotide triphosphate hydrolases"/>
    <property type="match status" value="2"/>
</dbReference>
<dbReference type="InterPro" id="IPR014001">
    <property type="entry name" value="Helicase_ATP-bd"/>
</dbReference>
<feature type="region of interest" description="Disordered" evidence="4">
    <location>
        <begin position="93"/>
        <end position="117"/>
    </location>
</feature>
<evidence type="ECO:0000256" key="4">
    <source>
        <dbReference type="SAM" id="MobiDB-lite"/>
    </source>
</evidence>
<keyword evidence="1" id="KW-0547">Nucleotide-binding</keyword>
<evidence type="ECO:0008006" key="9">
    <source>
        <dbReference type="Google" id="ProtNLM"/>
    </source>
</evidence>
<evidence type="ECO:0000259" key="6">
    <source>
        <dbReference type="PROSITE" id="PS51194"/>
    </source>
</evidence>
<dbReference type="Proteomes" id="UP000054481">
    <property type="component" value="Unassembled WGS sequence"/>
</dbReference>
<dbReference type="EMBL" id="KQ030537">
    <property type="protein sequence ID" value="KJZ73193.1"/>
    <property type="molecule type" value="Genomic_DNA"/>
</dbReference>
<dbReference type="CDD" id="cd18008">
    <property type="entry name" value="DEXDc_SHPRH-like"/>
    <property type="match status" value="1"/>
</dbReference>
<dbReference type="InterPro" id="IPR038718">
    <property type="entry name" value="SNF2-like_sf"/>
</dbReference>
<dbReference type="GO" id="GO:0005524">
    <property type="term" value="F:ATP binding"/>
    <property type="evidence" value="ECO:0007669"/>
    <property type="project" value="UniProtKB-KW"/>
</dbReference>
<protein>
    <recommendedName>
        <fullName evidence="9">ATP-dependent helicase</fullName>
    </recommendedName>
</protein>
<dbReference type="InterPro" id="IPR027417">
    <property type="entry name" value="P-loop_NTPase"/>
</dbReference>
<sequence>MHRRDRTNKPGESFAFKPRDTLESPSCSSSIQAAKLQGAEAMPTERAPPRQPSALQPASNARANAEPKRSASPDDDFDITAAVRDFSCIKSKYRAGSASSSTSSAATNRPTFGHPTKMMSSLKQKADIFIHQKTRPEHHLGTRINGPRQPSYRDRRPPPMAMFNSAAPPSARSHTGNEVFYTDPAKANADLKALLEGGLNDDDDDDDDGQNDNPEQPVVVTEEKPAEKETQSEAQTIDTTKPPEIKPPPKKNVAVEQDGKVEGLKVRLLPHQVEGVNWMRGRELGPVKRGKVPKGGLLADDMGLGKTLQTLSLMMMNRKPTKEDKRWKSHFESLEKTTLVIAPLALIRQWEHEIKDKVDKSQGLKVLVHHGPQRTKNPKDLALYDVVITTYQIIVSEFGNSSQELGGRKVGCFGLHWWRIVLDEAHTIKNRLAKTTKACYALRSEYRWCLSGTPMQNNLDELQSLICFLRIAPYDDIKQWKEHIDAPMRNGKGHIAIRRLHSLLRCFMKRRTKEILKEKGALVPGGEAPVDGAAPATDFRHTERNVVTISAKMQPAELEFYKRLEERTDENMVAMMKEKMSYANAFTMLLRLRQACNHPKLVEGKLDKDKDALSTGSTQKKQDTDIDAMADMFAGMGIVSKNCSICGKALSGVDVELGRENCNDCHEDLQLFAQKSSPKKEKKKKKKKTHRKQGSTKASPQKPDIKAELEDTDDEPQPKQTQRRRRNRNAVIDSDDEDDAEGSWLVPEGERGDLHLGKAGGSEDENAEGGGDTIGPEDSADETIDDQSNLSSFVVDDETAKEEEGYRSVGEASDDDDSLPSISAITKQMAAQTLDDAEPAPSTAPRPKVAAPPKSESRSVSGSESESYSGEDSEDSEEDSDDDEPFPHMSRLFASTKILEVVKLLRAEAKEHKFIVFSQFTSMLDLVEPFLKKEGFMFRRYDGSMKNDAREESLRGLREDKDVRVLLCSLKCGSLGLNLTAATRVIIIEPFWNPFVEEQAIDRVHRLNQTVDVTVYKLTVAETVEERIIELQDKKRLLAEQTIEGGAKKGALKLGLNEIIDLFKTGTGYGGGASADDSNAWYSQEAVDEQQRARAAMNMMRNRKPARQESAVYGRRW</sequence>
<feature type="compositionally biased region" description="Low complexity" evidence="4">
    <location>
        <begin position="858"/>
        <end position="868"/>
    </location>
</feature>
<dbReference type="SMART" id="SM00487">
    <property type="entry name" value="DEXDc"/>
    <property type="match status" value="1"/>
</dbReference>
<dbReference type="Pfam" id="PF00271">
    <property type="entry name" value="Helicase_C"/>
    <property type="match status" value="1"/>
</dbReference>
<feature type="compositionally biased region" description="Polar residues" evidence="4">
    <location>
        <begin position="23"/>
        <end position="32"/>
    </location>
</feature>
<dbReference type="InterPro" id="IPR001650">
    <property type="entry name" value="Helicase_C-like"/>
</dbReference>
<feature type="domain" description="Helicase ATP-binding" evidence="5">
    <location>
        <begin position="287"/>
        <end position="472"/>
    </location>
</feature>
<evidence type="ECO:0000259" key="5">
    <source>
        <dbReference type="PROSITE" id="PS51192"/>
    </source>
</evidence>
<keyword evidence="3" id="KW-0067">ATP-binding</keyword>
<dbReference type="PANTHER" id="PTHR45626:SF14">
    <property type="entry name" value="ATP-DEPENDENT DNA HELICASE (EUROFUNG)"/>
    <property type="match status" value="1"/>
</dbReference>
<dbReference type="FunFam" id="3.40.50.10810:FF:000053">
    <property type="entry name" value="SNF2 family helicase/ATPase, putative"/>
    <property type="match status" value="1"/>
</dbReference>
<dbReference type="GO" id="GO:0005634">
    <property type="term" value="C:nucleus"/>
    <property type="evidence" value="ECO:0007669"/>
    <property type="project" value="TreeGrafter"/>
</dbReference>
<feature type="compositionally biased region" description="Polar residues" evidence="4">
    <location>
        <begin position="53"/>
        <end position="62"/>
    </location>
</feature>
<reference evidence="7 8" key="1">
    <citation type="journal article" date="2014" name="Genome Biol. Evol.">
        <title>Comparative genomics and transcriptomics analyses reveal divergent lifestyle features of nematode endoparasitic fungus Hirsutella minnesotensis.</title>
        <authorList>
            <person name="Lai Y."/>
            <person name="Liu K."/>
            <person name="Zhang X."/>
            <person name="Zhang X."/>
            <person name="Li K."/>
            <person name="Wang N."/>
            <person name="Shu C."/>
            <person name="Wu Y."/>
            <person name="Wang C."/>
            <person name="Bushley K.E."/>
            <person name="Xiang M."/>
            <person name="Liu X."/>
        </authorList>
    </citation>
    <scope>NUCLEOTIDE SEQUENCE [LARGE SCALE GENOMIC DNA]</scope>
    <source>
        <strain evidence="7 8">3608</strain>
    </source>
</reference>
<feature type="compositionally biased region" description="Low complexity" evidence="4">
    <location>
        <begin position="97"/>
        <end position="107"/>
    </location>
</feature>
<accession>A0A0F7ZTI9</accession>
<feature type="region of interest" description="Disordered" evidence="4">
    <location>
        <begin position="676"/>
        <end position="888"/>
    </location>
</feature>
<name>A0A0F7ZTI9_9HYPO</name>
<dbReference type="AlphaFoldDB" id="A0A0F7ZTI9"/>
<dbReference type="GO" id="GO:0006281">
    <property type="term" value="P:DNA repair"/>
    <property type="evidence" value="ECO:0007669"/>
    <property type="project" value="TreeGrafter"/>
</dbReference>
<keyword evidence="2" id="KW-0378">Hydrolase</keyword>
<keyword evidence="8" id="KW-1185">Reference proteome</keyword>
<dbReference type="GO" id="GO:0016787">
    <property type="term" value="F:hydrolase activity"/>
    <property type="evidence" value="ECO:0007669"/>
    <property type="project" value="UniProtKB-KW"/>
</dbReference>
<feature type="compositionally biased region" description="Basic residues" evidence="4">
    <location>
        <begin position="680"/>
        <end position="694"/>
    </location>
</feature>
<feature type="compositionally biased region" description="Acidic residues" evidence="4">
    <location>
        <begin position="869"/>
        <end position="884"/>
    </location>
</feature>
<dbReference type="PROSITE" id="PS51194">
    <property type="entry name" value="HELICASE_CTER"/>
    <property type="match status" value="1"/>
</dbReference>
<dbReference type="Gene3D" id="3.40.50.10810">
    <property type="entry name" value="Tandem AAA-ATPase domain"/>
    <property type="match status" value="1"/>
</dbReference>
<dbReference type="PANTHER" id="PTHR45626">
    <property type="entry name" value="TRANSCRIPTION TERMINATION FACTOR 2-RELATED"/>
    <property type="match status" value="1"/>
</dbReference>
<proteinExistence type="predicted"/>
<dbReference type="GO" id="GO:0008094">
    <property type="term" value="F:ATP-dependent activity, acting on DNA"/>
    <property type="evidence" value="ECO:0007669"/>
    <property type="project" value="TreeGrafter"/>
</dbReference>
<feature type="region of interest" description="Disordered" evidence="4">
    <location>
        <begin position="133"/>
        <end position="177"/>
    </location>
</feature>
<dbReference type="InterPro" id="IPR049730">
    <property type="entry name" value="SNF2/RAD54-like_C"/>
</dbReference>
<dbReference type="InterPro" id="IPR050628">
    <property type="entry name" value="SNF2_RAD54_helicase_TF"/>
</dbReference>
<feature type="region of interest" description="Disordered" evidence="4">
    <location>
        <begin position="196"/>
        <end position="258"/>
    </location>
</feature>
<feature type="region of interest" description="Disordered" evidence="4">
    <location>
        <begin position="1"/>
        <end position="79"/>
    </location>
</feature>
<organism evidence="7 8">
    <name type="scientific">Hirsutella minnesotensis 3608</name>
    <dbReference type="NCBI Taxonomy" id="1043627"/>
    <lineage>
        <taxon>Eukaryota</taxon>
        <taxon>Fungi</taxon>
        <taxon>Dikarya</taxon>
        <taxon>Ascomycota</taxon>
        <taxon>Pezizomycotina</taxon>
        <taxon>Sordariomycetes</taxon>
        <taxon>Hypocreomycetidae</taxon>
        <taxon>Hypocreales</taxon>
        <taxon>Ophiocordycipitaceae</taxon>
        <taxon>Hirsutella</taxon>
    </lineage>
</organism>
<feature type="compositionally biased region" description="Acidic residues" evidence="4">
    <location>
        <begin position="199"/>
        <end position="210"/>
    </location>
</feature>
<evidence type="ECO:0000256" key="3">
    <source>
        <dbReference type="ARBA" id="ARBA00022840"/>
    </source>
</evidence>
<feature type="compositionally biased region" description="Basic and acidic residues" evidence="4">
    <location>
        <begin position="221"/>
        <end position="231"/>
    </location>
</feature>
<gene>
    <name evidence="7" type="ORF">HIM_07390</name>
</gene>
<feature type="compositionally biased region" description="Polar residues" evidence="4">
    <location>
        <begin position="820"/>
        <end position="831"/>
    </location>
</feature>
<dbReference type="Pfam" id="PF00176">
    <property type="entry name" value="SNF2-rel_dom"/>
    <property type="match status" value="1"/>
</dbReference>
<dbReference type="InterPro" id="IPR000330">
    <property type="entry name" value="SNF2_N"/>
</dbReference>
<dbReference type="OrthoDB" id="423559at2759"/>
<dbReference type="SMART" id="SM00490">
    <property type="entry name" value="HELICc"/>
    <property type="match status" value="1"/>
</dbReference>
<evidence type="ECO:0000313" key="7">
    <source>
        <dbReference type="EMBL" id="KJZ73193.1"/>
    </source>
</evidence>
<dbReference type="CDD" id="cd18793">
    <property type="entry name" value="SF2_C_SNF"/>
    <property type="match status" value="1"/>
</dbReference>
<evidence type="ECO:0000256" key="1">
    <source>
        <dbReference type="ARBA" id="ARBA00022741"/>
    </source>
</evidence>
<feature type="domain" description="Helicase C-terminal" evidence="6">
    <location>
        <begin position="897"/>
        <end position="1060"/>
    </location>
</feature>
<dbReference type="PROSITE" id="PS51192">
    <property type="entry name" value="HELICASE_ATP_BIND_1"/>
    <property type="match status" value="1"/>
</dbReference>
<dbReference type="SUPFAM" id="SSF52540">
    <property type="entry name" value="P-loop containing nucleoside triphosphate hydrolases"/>
    <property type="match status" value="2"/>
</dbReference>
<evidence type="ECO:0000256" key="2">
    <source>
        <dbReference type="ARBA" id="ARBA00022801"/>
    </source>
</evidence>
<evidence type="ECO:0000313" key="8">
    <source>
        <dbReference type="Proteomes" id="UP000054481"/>
    </source>
</evidence>